<gene>
    <name evidence="1" type="ORF">EPICR_70121</name>
</gene>
<evidence type="ECO:0008006" key="2">
    <source>
        <dbReference type="Google" id="ProtNLM"/>
    </source>
</evidence>
<evidence type="ECO:0000313" key="1">
    <source>
        <dbReference type="EMBL" id="VEN75279.1"/>
    </source>
</evidence>
<sequence length="100" mass="11727">MNKVGAMRKKIGRIRMLLACFAFMLFVFAEMMAYAWLRVQCMDLGYEISRETAYNRRLSRLRNSLTIELERLRSLQRIERIAKKELGLKAPPRGIAIFGQ</sequence>
<dbReference type="EMBL" id="CAACVI010000050">
    <property type="protein sequence ID" value="VEN75279.1"/>
    <property type="molecule type" value="Genomic_DNA"/>
</dbReference>
<proteinExistence type="predicted"/>
<accession>A0A484HKJ8</accession>
<reference evidence="1" key="1">
    <citation type="submission" date="2019-01" db="EMBL/GenBank/DDBJ databases">
        <authorList>
            <consortium name="Genoscope - CEA"/>
            <person name="William W."/>
        </authorList>
    </citation>
    <scope>NUCLEOTIDE SEQUENCE</scope>
    <source>
        <strain evidence="1">CR-1</strain>
    </source>
</reference>
<name>A0A484HKJ8_9BACT</name>
<organism evidence="1">
    <name type="scientific">uncultured Desulfobacteraceae bacterium</name>
    <dbReference type="NCBI Taxonomy" id="218296"/>
    <lineage>
        <taxon>Bacteria</taxon>
        <taxon>Pseudomonadati</taxon>
        <taxon>Thermodesulfobacteriota</taxon>
        <taxon>Desulfobacteria</taxon>
        <taxon>Desulfobacterales</taxon>
        <taxon>Desulfobacteraceae</taxon>
        <taxon>environmental samples</taxon>
    </lineage>
</organism>
<dbReference type="AlphaFoldDB" id="A0A484HKJ8"/>
<protein>
    <recommendedName>
        <fullName evidence="2">Cell division protein FtsL</fullName>
    </recommendedName>
</protein>